<dbReference type="InterPro" id="IPR002878">
    <property type="entry name" value="ChsH2_C"/>
</dbReference>
<feature type="domain" description="ChsH2 rubredoxin-like zinc ribbon" evidence="2">
    <location>
        <begin position="21"/>
        <end position="56"/>
    </location>
</feature>
<gene>
    <name evidence="3" type="ORF">SAMN06269185_1309</name>
</gene>
<proteinExistence type="predicted"/>
<dbReference type="Proteomes" id="UP000219453">
    <property type="component" value="Unassembled WGS sequence"/>
</dbReference>
<evidence type="ECO:0000313" key="4">
    <source>
        <dbReference type="Proteomes" id="UP000219453"/>
    </source>
</evidence>
<dbReference type="EMBL" id="OBEJ01000001">
    <property type="protein sequence ID" value="SNZ06853.1"/>
    <property type="molecule type" value="Genomic_DNA"/>
</dbReference>
<evidence type="ECO:0008006" key="5">
    <source>
        <dbReference type="Google" id="ProtNLM"/>
    </source>
</evidence>
<evidence type="ECO:0000259" key="2">
    <source>
        <dbReference type="Pfam" id="PF12172"/>
    </source>
</evidence>
<evidence type="ECO:0000259" key="1">
    <source>
        <dbReference type="Pfam" id="PF01796"/>
    </source>
</evidence>
<keyword evidence="4" id="KW-1185">Reference proteome</keyword>
<evidence type="ECO:0000313" key="3">
    <source>
        <dbReference type="EMBL" id="SNZ06853.1"/>
    </source>
</evidence>
<dbReference type="Pfam" id="PF01796">
    <property type="entry name" value="OB_ChsH2_C"/>
    <property type="match status" value="1"/>
</dbReference>
<dbReference type="PANTHER" id="PTHR34075">
    <property type="entry name" value="BLR3430 PROTEIN"/>
    <property type="match status" value="1"/>
</dbReference>
<reference evidence="3 4" key="1">
    <citation type="submission" date="2017-09" db="EMBL/GenBank/DDBJ databases">
        <authorList>
            <person name="Ehlers B."/>
            <person name="Leendertz F.H."/>
        </authorList>
    </citation>
    <scope>NUCLEOTIDE SEQUENCE [LARGE SCALE GENOMIC DNA]</scope>
    <source>
        <strain evidence="3 4">DSM 27208</strain>
    </source>
</reference>
<dbReference type="AlphaFoldDB" id="A0A285ND81"/>
<organism evidence="3 4">
    <name type="scientific">Natronoarchaeum philippinense</name>
    <dbReference type="NCBI Taxonomy" id="558529"/>
    <lineage>
        <taxon>Archaea</taxon>
        <taxon>Methanobacteriati</taxon>
        <taxon>Methanobacteriota</taxon>
        <taxon>Stenosarchaea group</taxon>
        <taxon>Halobacteria</taxon>
        <taxon>Halobacteriales</taxon>
        <taxon>Natronoarchaeaceae</taxon>
    </lineage>
</organism>
<dbReference type="InterPro" id="IPR052513">
    <property type="entry name" value="Thioester_dehydratase-like"/>
</dbReference>
<dbReference type="InterPro" id="IPR012340">
    <property type="entry name" value="NA-bd_OB-fold"/>
</dbReference>
<dbReference type="SUPFAM" id="SSF50249">
    <property type="entry name" value="Nucleic acid-binding proteins"/>
    <property type="match status" value="1"/>
</dbReference>
<dbReference type="InterPro" id="IPR022002">
    <property type="entry name" value="ChsH2_Znr"/>
</dbReference>
<protein>
    <recommendedName>
        <fullName evidence="5">DUF35 domain-containing protein</fullName>
    </recommendedName>
</protein>
<dbReference type="Pfam" id="PF12172">
    <property type="entry name" value="zf-ChsH2"/>
    <property type="match status" value="1"/>
</dbReference>
<dbReference type="PANTHER" id="PTHR34075:SF5">
    <property type="entry name" value="BLR3430 PROTEIN"/>
    <property type="match status" value="1"/>
</dbReference>
<feature type="domain" description="ChsH2 C-terminal OB-fold" evidence="1">
    <location>
        <begin position="58"/>
        <end position="112"/>
    </location>
</feature>
<name>A0A285ND81_NATPI</name>
<dbReference type="Gene3D" id="6.10.30.10">
    <property type="match status" value="1"/>
</dbReference>
<sequence>MTGDLSAYLSDGRLDADGWTAALADDRLLGQACLECEHVTAAPKAACARCGSRDLEPVELPEQGTVYTATRIEVAPEGFEAPYRVALVALGDARVTARLDGDASIGDTVRFVGAIDTPEGPAPLFE</sequence>
<accession>A0A285ND81</accession>
<dbReference type="RefSeq" id="WP_097008230.1">
    <property type="nucleotide sequence ID" value="NZ_OBEJ01000001.1"/>
</dbReference>
<dbReference type="OrthoDB" id="9573at2157"/>